<dbReference type="AlphaFoldDB" id="A0A7U6JF37"/>
<dbReference type="GO" id="GO:0005524">
    <property type="term" value="F:ATP binding"/>
    <property type="evidence" value="ECO:0007669"/>
    <property type="project" value="UniProtKB-KW"/>
</dbReference>
<dbReference type="InterPro" id="IPR017871">
    <property type="entry name" value="ABC_transporter-like_CS"/>
</dbReference>
<dbReference type="PANTHER" id="PTHR42788:SF13">
    <property type="entry name" value="ALIPHATIC SULFONATES IMPORT ATP-BINDING PROTEIN SSUB"/>
    <property type="match status" value="1"/>
</dbReference>
<accession>A0A7U6JF37</accession>
<dbReference type="CDD" id="cd03293">
    <property type="entry name" value="ABC_NrtD_SsuB_transporters"/>
    <property type="match status" value="1"/>
</dbReference>
<keyword evidence="1" id="KW-0813">Transport</keyword>
<feature type="domain" description="ABC transporter" evidence="4">
    <location>
        <begin position="4"/>
        <end position="238"/>
    </location>
</feature>
<dbReference type="PROSITE" id="PS00211">
    <property type="entry name" value="ABC_TRANSPORTER_1"/>
    <property type="match status" value="1"/>
</dbReference>
<gene>
    <name evidence="5" type="ordered locus">CSE_09370</name>
</gene>
<keyword evidence="3 5" id="KW-0067">ATP-binding</keyword>
<dbReference type="EMBL" id="AP012051">
    <property type="protein sequence ID" value="BAL81063.1"/>
    <property type="molecule type" value="Genomic_DNA"/>
</dbReference>
<dbReference type="Gene3D" id="3.40.50.300">
    <property type="entry name" value="P-loop containing nucleotide triphosphate hydrolases"/>
    <property type="match status" value="1"/>
</dbReference>
<evidence type="ECO:0000256" key="2">
    <source>
        <dbReference type="ARBA" id="ARBA00022741"/>
    </source>
</evidence>
<dbReference type="SMART" id="SM00382">
    <property type="entry name" value="AAA"/>
    <property type="match status" value="1"/>
</dbReference>
<name>A0A7U6JF37_CALEA</name>
<dbReference type="InterPro" id="IPR050166">
    <property type="entry name" value="ABC_transporter_ATP-bind"/>
</dbReference>
<evidence type="ECO:0000256" key="3">
    <source>
        <dbReference type="ARBA" id="ARBA00022840"/>
    </source>
</evidence>
<sequence length="263" mass="29603">MDFLSVKSVYQTFPLKNKEVVILEDVSFDIQENEFVSLVGPSGCGKSTLLRIIAGLLKPTSGSVFFRGQEIKGINPFTSMVFQTFGLLPWLDVTENITLGLEARGVPLKERLKKAFKYIDMVGLEGFEEAYPRELSGGMKQRVGIARALVMEPELLLMDEPFSALDALTAENLRSEIIDLWESRKLSLKSILLVTHNIEEAVYLSDRIIILSTHPGKIIADERIDLPRPRDRESKEFYKIYDKIYSMILGSSLSKEVNPGKGK</sequence>
<dbReference type="Proteomes" id="UP000004793">
    <property type="component" value="Chromosome"/>
</dbReference>
<dbReference type="Pfam" id="PF00005">
    <property type="entry name" value="ABC_tran"/>
    <property type="match status" value="1"/>
</dbReference>
<proteinExistence type="predicted"/>
<evidence type="ECO:0000256" key="1">
    <source>
        <dbReference type="ARBA" id="ARBA00022448"/>
    </source>
</evidence>
<dbReference type="RefSeq" id="WP_014453465.1">
    <property type="nucleotide sequence ID" value="NC_017096.1"/>
</dbReference>
<evidence type="ECO:0000259" key="4">
    <source>
        <dbReference type="PROSITE" id="PS50893"/>
    </source>
</evidence>
<organism evidence="5 6">
    <name type="scientific">Caldisericum exile (strain DSM 21853 / NBRC 104410 / AZM16c01)</name>
    <dbReference type="NCBI Taxonomy" id="511051"/>
    <lineage>
        <taxon>Bacteria</taxon>
        <taxon>Pseudomonadati</taxon>
        <taxon>Caldisericota/Cryosericota group</taxon>
        <taxon>Caldisericota</taxon>
        <taxon>Caldisericia</taxon>
        <taxon>Caldisericales</taxon>
        <taxon>Caldisericaceae</taxon>
        <taxon>Caldisericum</taxon>
    </lineage>
</organism>
<evidence type="ECO:0000313" key="5">
    <source>
        <dbReference type="EMBL" id="BAL81063.1"/>
    </source>
</evidence>
<dbReference type="PANTHER" id="PTHR42788">
    <property type="entry name" value="TAURINE IMPORT ATP-BINDING PROTEIN-RELATED"/>
    <property type="match status" value="1"/>
</dbReference>
<dbReference type="InterPro" id="IPR027417">
    <property type="entry name" value="P-loop_NTPase"/>
</dbReference>
<dbReference type="KEGG" id="cex:CSE_09370"/>
<dbReference type="InterPro" id="IPR003593">
    <property type="entry name" value="AAA+_ATPase"/>
</dbReference>
<dbReference type="InterPro" id="IPR003439">
    <property type="entry name" value="ABC_transporter-like_ATP-bd"/>
</dbReference>
<dbReference type="OrthoDB" id="9784450at2"/>
<protein>
    <submittedName>
        <fullName evidence="5">ABC transporter ATP-binding protein</fullName>
    </submittedName>
</protein>
<dbReference type="GO" id="GO:0016887">
    <property type="term" value="F:ATP hydrolysis activity"/>
    <property type="evidence" value="ECO:0007669"/>
    <property type="project" value="InterPro"/>
</dbReference>
<reference evidence="5 6" key="1">
    <citation type="submission" date="2011-01" db="EMBL/GenBank/DDBJ databases">
        <title>Whole genome sequence of Caldisericum exile AZM16c01.</title>
        <authorList>
            <person name="Narita-Yamada S."/>
            <person name="Kawakoshi A."/>
            <person name="Nakamura S."/>
            <person name="Sasagawa M."/>
            <person name="Fukada J."/>
            <person name="Sekine M."/>
            <person name="Kato Y."/>
            <person name="Fukai R."/>
            <person name="Sasaki K."/>
            <person name="Hanamaki A."/>
            <person name="Narita H."/>
            <person name="Konno Y."/>
            <person name="Mori K."/>
            <person name="Yamazaki S."/>
            <person name="Suzuki K."/>
            <person name="Fujita N."/>
        </authorList>
    </citation>
    <scope>NUCLEOTIDE SEQUENCE [LARGE SCALE GENOMIC DNA]</scope>
    <source>
        <strain evidence="6">DSM 21853 / NBRC 104410 / AZM16c01</strain>
    </source>
</reference>
<keyword evidence="2" id="KW-0547">Nucleotide-binding</keyword>
<dbReference type="SUPFAM" id="SSF52540">
    <property type="entry name" value="P-loop containing nucleoside triphosphate hydrolases"/>
    <property type="match status" value="1"/>
</dbReference>
<evidence type="ECO:0000313" key="6">
    <source>
        <dbReference type="Proteomes" id="UP000004793"/>
    </source>
</evidence>
<dbReference type="PROSITE" id="PS50893">
    <property type="entry name" value="ABC_TRANSPORTER_2"/>
    <property type="match status" value="1"/>
</dbReference>
<keyword evidence="6" id="KW-1185">Reference proteome</keyword>